<dbReference type="Proteomes" id="UP000054911">
    <property type="component" value="Unassembled WGS sequence"/>
</dbReference>
<dbReference type="Gene3D" id="1.10.10.10">
    <property type="entry name" value="Winged helix-like DNA-binding domain superfamily/Winged helix DNA-binding domain"/>
    <property type="match status" value="2"/>
</dbReference>
<feature type="domain" description="Insertion element IS150 protein InsJ-like helix-turn-helix" evidence="3">
    <location>
        <begin position="8"/>
        <end position="55"/>
    </location>
</feature>
<proteinExistence type="inferred from homology"/>
<dbReference type="InterPro" id="IPR010921">
    <property type="entry name" value="Trp_repressor/repl_initiator"/>
</dbReference>
<evidence type="ECO:0000313" key="4">
    <source>
        <dbReference type="EMBL" id="SAL03020.1"/>
    </source>
</evidence>
<dbReference type="InterPro" id="IPR036388">
    <property type="entry name" value="WH-like_DNA-bd_sf"/>
</dbReference>
<dbReference type="SUPFAM" id="SSF46689">
    <property type="entry name" value="Homeodomain-like"/>
    <property type="match status" value="1"/>
</dbReference>
<feature type="region of interest" description="Disordered" evidence="2">
    <location>
        <begin position="112"/>
        <end position="140"/>
    </location>
</feature>
<dbReference type="PANTHER" id="PTHR33795">
    <property type="entry name" value="INSERTION ELEMENT IS150 PROTEIN INSJ"/>
    <property type="match status" value="1"/>
</dbReference>
<protein>
    <submittedName>
        <fullName evidence="4">Transcriptional regulator</fullName>
    </submittedName>
</protein>
<evidence type="ECO:0000259" key="3">
    <source>
        <dbReference type="Pfam" id="PF13518"/>
    </source>
</evidence>
<dbReference type="Pfam" id="PF13518">
    <property type="entry name" value="HTH_28"/>
    <property type="match status" value="2"/>
</dbReference>
<accession>A0A158E8I0</accession>
<keyword evidence="5" id="KW-1185">Reference proteome</keyword>
<dbReference type="InterPro" id="IPR055247">
    <property type="entry name" value="InsJ-like_HTH"/>
</dbReference>
<comment type="caution">
    <text evidence="4">The sequence shown here is derived from an EMBL/GenBank/DDBJ whole genome shotgun (WGS) entry which is preliminary data.</text>
</comment>
<dbReference type="InterPro" id="IPR009057">
    <property type="entry name" value="Homeodomain-like_sf"/>
</dbReference>
<name>A0A158E8I0_9BURK</name>
<organism evidence="4 5">
    <name type="scientific">Caballeronia pedi</name>
    <dbReference type="NCBI Taxonomy" id="1777141"/>
    <lineage>
        <taxon>Bacteria</taxon>
        <taxon>Pseudomonadati</taxon>
        <taxon>Pseudomonadota</taxon>
        <taxon>Betaproteobacteria</taxon>
        <taxon>Burkholderiales</taxon>
        <taxon>Burkholderiaceae</taxon>
        <taxon>Caballeronia</taxon>
    </lineage>
</organism>
<feature type="compositionally biased region" description="Basic and acidic residues" evidence="2">
    <location>
        <begin position="124"/>
        <end position="140"/>
    </location>
</feature>
<evidence type="ECO:0000313" key="5">
    <source>
        <dbReference type="Proteomes" id="UP000054911"/>
    </source>
</evidence>
<reference evidence="4" key="1">
    <citation type="submission" date="2016-01" db="EMBL/GenBank/DDBJ databases">
        <authorList>
            <person name="Peeters C."/>
        </authorList>
    </citation>
    <scope>NUCLEOTIDE SEQUENCE [LARGE SCALE GENOMIC DNA]</scope>
    <source>
        <strain evidence="4">LMG 29323</strain>
    </source>
</reference>
<dbReference type="GO" id="GO:0043565">
    <property type="term" value="F:sequence-specific DNA binding"/>
    <property type="evidence" value="ECO:0007669"/>
    <property type="project" value="InterPro"/>
</dbReference>
<gene>
    <name evidence="4" type="ORF">AWB80_08480</name>
</gene>
<dbReference type="SUPFAM" id="SSF48295">
    <property type="entry name" value="TrpR-like"/>
    <property type="match status" value="1"/>
</dbReference>
<dbReference type="PANTHER" id="PTHR33795:SF1">
    <property type="entry name" value="INSERTION ELEMENT IS150 PROTEIN INSJ"/>
    <property type="match status" value="1"/>
</dbReference>
<evidence type="ECO:0000256" key="2">
    <source>
        <dbReference type="SAM" id="MobiDB-lite"/>
    </source>
</evidence>
<dbReference type="InterPro" id="IPR052057">
    <property type="entry name" value="IS150/IS1296_orfA-like"/>
</dbReference>
<dbReference type="AlphaFoldDB" id="A0A158E8I0"/>
<dbReference type="STRING" id="1777141.AWB80_08480"/>
<evidence type="ECO:0000256" key="1">
    <source>
        <dbReference type="ARBA" id="ARBA00038232"/>
    </source>
</evidence>
<feature type="domain" description="Insertion element IS150 protein InsJ-like helix-turn-helix" evidence="3">
    <location>
        <begin position="63"/>
        <end position="115"/>
    </location>
</feature>
<comment type="similarity">
    <text evidence="1">Belongs to the IS150/IS1296 orfA family.</text>
</comment>
<dbReference type="EMBL" id="FCOE02000106">
    <property type="protein sequence ID" value="SAL03020.1"/>
    <property type="molecule type" value="Genomic_DNA"/>
</dbReference>
<sequence>MAKYSEGFRRRVVEDYLAGESGYRALGARYGVDFSMVRRWVASYRVHGVAGLRKKYSHYDAQFKLSVLQRMWQDELSYTQVTALFDLRNPRGVATWERLYHEGGLDALAPRPRGRCPKMNATQPDKRAEGKTPEARTREELLKENEYLRAEVAYLKKLDALLKEKARAAQRKKRK</sequence>